<accession>A0A1E5KX48</accession>
<dbReference type="STRING" id="762845.BCR26_03150"/>
<dbReference type="RefSeq" id="WP_069698720.1">
    <property type="nucleotide sequence ID" value="NZ_JAGGMA010000001.1"/>
</dbReference>
<comment type="caution">
    <text evidence="7">The sequence shown here is derived from an EMBL/GenBank/DDBJ whole genome shotgun (WGS) entry which is preliminary data.</text>
</comment>
<feature type="transmembrane region" description="Helical" evidence="5">
    <location>
        <begin position="112"/>
        <end position="129"/>
    </location>
</feature>
<dbReference type="EMBL" id="MIEK01000023">
    <property type="protein sequence ID" value="OEH82444.1"/>
    <property type="molecule type" value="Genomic_DNA"/>
</dbReference>
<organism evidence="7 8">
    <name type="scientific">Enterococcus rivorum</name>
    <dbReference type="NCBI Taxonomy" id="762845"/>
    <lineage>
        <taxon>Bacteria</taxon>
        <taxon>Bacillati</taxon>
        <taxon>Bacillota</taxon>
        <taxon>Bacilli</taxon>
        <taxon>Lactobacillales</taxon>
        <taxon>Enterococcaceae</taxon>
        <taxon>Enterococcus</taxon>
    </lineage>
</organism>
<feature type="transmembrane region" description="Helical" evidence="5">
    <location>
        <begin position="86"/>
        <end position="105"/>
    </location>
</feature>
<dbReference type="PANTHER" id="PTHR37422:SF13">
    <property type="entry name" value="LIPOPOLYSACCHARIDE BIOSYNTHESIS PROTEIN PA4999-RELATED"/>
    <property type="match status" value="1"/>
</dbReference>
<proteinExistence type="predicted"/>
<dbReference type="Proteomes" id="UP000095256">
    <property type="component" value="Unassembled WGS sequence"/>
</dbReference>
<sequence length="384" mass="44158">MLQLLFLLMSFGVMVLVPLGNSAYQLSYIEIGLLLIFVIQFFRVFLIRNRQAKVKKNDSIYLFLLFLMIIYSLISYFWSISGITSLVGVTFFIYGFIVVLLSFFYDFKLREYIIANRILLMSLTIQLTINFYNSGQFSNTIGSYYNIKIFSSTLLGDSNYVSMFLTFIFTFEIIAKVKYWFPFTIISGLSIILTMSKGAILALVSVIAIYIFVELISKKNKNKYKNFFSITILGLLFIIAFTSSSLGKQTIQMINYSLNSGFSAGRDILYSSALNTIENNVFGIGYTNIDNPHNFIVEGLRSYGILFGMISTLIFLYPLRHFFNLFRSEYNPVKLALLLSYFGLVTHGLIEIFFYTTPSIIWTMVTILIIEGVFRNEYHDNSEL</sequence>
<dbReference type="Pfam" id="PF04932">
    <property type="entry name" value="Wzy_C"/>
    <property type="match status" value="1"/>
</dbReference>
<dbReference type="PANTHER" id="PTHR37422">
    <property type="entry name" value="TEICHURONIC ACID BIOSYNTHESIS PROTEIN TUAE"/>
    <property type="match status" value="1"/>
</dbReference>
<evidence type="ECO:0000256" key="3">
    <source>
        <dbReference type="ARBA" id="ARBA00022989"/>
    </source>
</evidence>
<dbReference type="OrthoDB" id="9846583at2"/>
<evidence type="ECO:0000256" key="1">
    <source>
        <dbReference type="ARBA" id="ARBA00004141"/>
    </source>
</evidence>
<comment type="subcellular location">
    <subcellularLocation>
        <location evidence="1">Membrane</location>
        <topology evidence="1">Multi-pass membrane protein</topology>
    </subcellularLocation>
</comment>
<feature type="transmembrane region" description="Helical" evidence="5">
    <location>
        <begin position="360"/>
        <end position="378"/>
    </location>
</feature>
<dbReference type="AlphaFoldDB" id="A0A1E5KX48"/>
<evidence type="ECO:0000256" key="2">
    <source>
        <dbReference type="ARBA" id="ARBA00022692"/>
    </source>
</evidence>
<evidence type="ECO:0000259" key="6">
    <source>
        <dbReference type="Pfam" id="PF04932"/>
    </source>
</evidence>
<keyword evidence="3 5" id="KW-1133">Transmembrane helix</keyword>
<keyword evidence="8" id="KW-1185">Reference proteome</keyword>
<protein>
    <recommendedName>
        <fullName evidence="6">O-antigen ligase-related domain-containing protein</fullName>
    </recommendedName>
</protein>
<feature type="transmembrane region" description="Helical" evidence="5">
    <location>
        <begin position="303"/>
        <end position="323"/>
    </location>
</feature>
<dbReference type="GO" id="GO:0016020">
    <property type="term" value="C:membrane"/>
    <property type="evidence" value="ECO:0007669"/>
    <property type="project" value="UniProtKB-SubCell"/>
</dbReference>
<evidence type="ECO:0000256" key="4">
    <source>
        <dbReference type="ARBA" id="ARBA00023136"/>
    </source>
</evidence>
<reference evidence="7 8" key="1">
    <citation type="submission" date="2016-09" db="EMBL/GenBank/DDBJ databases">
        <authorList>
            <person name="Capua I."/>
            <person name="De Benedictis P."/>
            <person name="Joannis T."/>
            <person name="Lombin L.H."/>
            <person name="Cattoli G."/>
        </authorList>
    </citation>
    <scope>NUCLEOTIDE SEQUENCE [LARGE SCALE GENOMIC DNA]</scope>
    <source>
        <strain evidence="7 8">LMG 25899</strain>
    </source>
</reference>
<dbReference type="InterPro" id="IPR051533">
    <property type="entry name" value="WaaL-like"/>
</dbReference>
<feature type="transmembrane region" description="Helical" evidence="5">
    <location>
        <begin position="149"/>
        <end position="170"/>
    </location>
</feature>
<keyword evidence="2 5" id="KW-0812">Transmembrane</keyword>
<feature type="domain" description="O-antigen ligase-related" evidence="6">
    <location>
        <begin position="184"/>
        <end position="293"/>
    </location>
</feature>
<feature type="transmembrane region" description="Helical" evidence="5">
    <location>
        <begin position="32"/>
        <end position="48"/>
    </location>
</feature>
<feature type="transmembrane region" description="Helical" evidence="5">
    <location>
        <begin position="60"/>
        <end position="80"/>
    </location>
</feature>
<gene>
    <name evidence="7" type="ORF">BCR26_03150</name>
</gene>
<evidence type="ECO:0000256" key="5">
    <source>
        <dbReference type="SAM" id="Phobius"/>
    </source>
</evidence>
<keyword evidence="4 5" id="KW-0472">Membrane</keyword>
<feature type="transmembrane region" description="Helical" evidence="5">
    <location>
        <begin position="199"/>
        <end position="216"/>
    </location>
</feature>
<name>A0A1E5KX48_9ENTE</name>
<feature type="transmembrane region" description="Helical" evidence="5">
    <location>
        <begin position="228"/>
        <end position="247"/>
    </location>
</feature>
<evidence type="ECO:0000313" key="7">
    <source>
        <dbReference type="EMBL" id="OEH82444.1"/>
    </source>
</evidence>
<dbReference type="InterPro" id="IPR007016">
    <property type="entry name" value="O-antigen_ligase-rel_domated"/>
</dbReference>
<evidence type="ECO:0000313" key="8">
    <source>
        <dbReference type="Proteomes" id="UP000095256"/>
    </source>
</evidence>